<name>A0A829PLJ4_9MYCO</name>
<dbReference type="AlphaFoldDB" id="A0A829PLJ4"/>
<organism evidence="1 2">
    <name type="scientific">Mycobacteroides abscessus MAB_030201_1075</name>
    <dbReference type="NCBI Taxonomy" id="1335410"/>
    <lineage>
        <taxon>Bacteria</taxon>
        <taxon>Bacillati</taxon>
        <taxon>Actinomycetota</taxon>
        <taxon>Actinomycetes</taxon>
        <taxon>Mycobacteriales</taxon>
        <taxon>Mycobacteriaceae</taxon>
        <taxon>Mycobacteroides</taxon>
        <taxon>Mycobacteroides abscessus</taxon>
    </lineage>
</organism>
<reference evidence="1 2" key="1">
    <citation type="submission" date="2014-01" db="EMBL/GenBank/DDBJ databases">
        <authorList>
            <person name="Zelazny A."/>
            <person name="Olivier K."/>
            <person name="Sampaio E.P."/>
            <person name="Holland S.M."/>
            <person name="Tallon L.J."/>
            <person name="Sadzewicz L.K."/>
            <person name="Sengamalay N."/>
            <person name="Fraser C.M."/>
            <person name="Hine E."/>
            <person name="Shefchek K.A."/>
            <person name="Das S.P."/>
            <person name="Shallom S.J."/>
            <person name="Agrawal S."/>
            <person name="Tettelin H."/>
        </authorList>
    </citation>
    <scope>NUCLEOTIDE SEQUENCE [LARGE SCALE GENOMIC DNA]</scope>
    <source>
        <strain evidence="1 2">MAB_030201_1075</strain>
    </source>
</reference>
<sequence>MARCLPVERVRRLEAEFMSPDGQGRPVLLFVMGMARSGTSAITRVISLCGGVLPAALAGANPANPRGYWEPRKAIILNERILHRNDSSRFDTTLRLQEPEAFSAVEKTACIADIQAYLATLPPAPLVVIKDPRINLLSDMWFEAARKSGFDVATVIAVRHPTEVVASVAAQAAASPEFSSALWLKFNLLAEAHTRDVPRVFVGYTNLLEDWRTEMKRISVALGVNLDARDDMAIEAFLETDLRRQKYCGPVTEPFGTDWMSVVYETLCVAASDGPWDSAELDRVLAAYRSSERGFRMMIEDFQKFQKLSRRTRPSMMKLIYEVMAAANGRRGTWA</sequence>
<dbReference type="Proteomes" id="UP000019854">
    <property type="component" value="Unassembled WGS sequence"/>
</dbReference>
<comment type="caution">
    <text evidence="1">The sequence shown here is derived from an EMBL/GenBank/DDBJ whole genome shotgun (WGS) entry which is preliminary data.</text>
</comment>
<evidence type="ECO:0000313" key="2">
    <source>
        <dbReference type="Proteomes" id="UP000019854"/>
    </source>
</evidence>
<dbReference type="EMBL" id="JAOX01000001">
    <property type="protein sequence ID" value="ETZ86932.1"/>
    <property type="molecule type" value="Genomic_DNA"/>
</dbReference>
<evidence type="ECO:0000313" key="1">
    <source>
        <dbReference type="EMBL" id="ETZ86932.1"/>
    </source>
</evidence>
<protein>
    <submittedName>
        <fullName evidence="1">Sulfotransferase family protein</fullName>
    </submittedName>
</protein>
<keyword evidence="1" id="KW-0808">Transferase</keyword>
<dbReference type="Gene3D" id="3.40.50.300">
    <property type="entry name" value="P-loop containing nucleotide triphosphate hydrolases"/>
    <property type="match status" value="1"/>
</dbReference>
<gene>
    <name evidence="1" type="ORF">L829_0470</name>
</gene>
<proteinExistence type="predicted"/>
<dbReference type="GO" id="GO:0016740">
    <property type="term" value="F:transferase activity"/>
    <property type="evidence" value="ECO:0007669"/>
    <property type="project" value="UniProtKB-KW"/>
</dbReference>
<dbReference type="SUPFAM" id="SSF52540">
    <property type="entry name" value="P-loop containing nucleoside triphosphate hydrolases"/>
    <property type="match status" value="1"/>
</dbReference>
<accession>A0A829PLJ4</accession>
<dbReference type="InterPro" id="IPR027417">
    <property type="entry name" value="P-loop_NTPase"/>
</dbReference>